<dbReference type="InterPro" id="IPR011330">
    <property type="entry name" value="Glyco_hydro/deAcase_b/a-brl"/>
</dbReference>
<dbReference type="GeneID" id="82258355"/>
<accession>A0A1H6XJB8</accession>
<reference evidence="1 2" key="1">
    <citation type="submission" date="2016-10" db="EMBL/GenBank/DDBJ databases">
        <authorList>
            <person name="de Groot N.N."/>
        </authorList>
    </citation>
    <scope>NUCLEOTIDE SEQUENCE [LARGE SCALE GENOMIC DNA]</scope>
    <source>
        <strain evidence="1 2">DSM 23048</strain>
    </source>
</reference>
<sequence length="248" mass="28914">MRKYIVRFDDLCPTMDWNKFSKIKEALEEYGIKSVLGVVPINRDPVLNIADNITEEMFYHNIIKFKNYGDTIAQHGTYHIMHNCSGGIMKINKYGEICELPYNKQLELLTIGKQILVERNIWEPYYMAPAHSFDDNTLKALKELNFLALTDGWGGYPYQLEDIICVPQLFAKPFTKFNIGYQTICLHTNNMNKFQIEEFVNFIHSNKGSFVNFKDIVANKDLLKPSITKFMLYNVSKFTIPIIRSIRK</sequence>
<dbReference type="Gene3D" id="3.20.20.370">
    <property type="entry name" value="Glycoside hydrolase/deacetylase"/>
    <property type="match status" value="1"/>
</dbReference>
<dbReference type="GO" id="GO:0005975">
    <property type="term" value="P:carbohydrate metabolic process"/>
    <property type="evidence" value="ECO:0007669"/>
    <property type="project" value="InterPro"/>
</dbReference>
<dbReference type="SUPFAM" id="SSF88713">
    <property type="entry name" value="Glycoside hydrolase/deacetylase"/>
    <property type="match status" value="1"/>
</dbReference>
<dbReference type="AlphaFoldDB" id="A0A1H6XJB8"/>
<name>A0A1H6XJB8_9FLAO</name>
<evidence type="ECO:0000313" key="2">
    <source>
        <dbReference type="Proteomes" id="UP000183077"/>
    </source>
</evidence>
<protein>
    <recommendedName>
        <fullName evidence="3">Polysaccharide deacetylase</fullName>
    </recommendedName>
</protein>
<gene>
    <name evidence="1" type="ORF">SAMN04488018_12217</name>
</gene>
<dbReference type="Proteomes" id="UP000183077">
    <property type="component" value="Unassembled WGS sequence"/>
</dbReference>
<dbReference type="Pfam" id="PF10096">
    <property type="entry name" value="DUF2334"/>
    <property type="match status" value="1"/>
</dbReference>
<organism evidence="1 2">
    <name type="scientific">Myroides marinus</name>
    <dbReference type="NCBI Taxonomy" id="703342"/>
    <lineage>
        <taxon>Bacteria</taxon>
        <taxon>Pseudomonadati</taxon>
        <taxon>Bacteroidota</taxon>
        <taxon>Flavobacteriia</taxon>
        <taxon>Flavobacteriales</taxon>
        <taxon>Flavobacteriaceae</taxon>
        <taxon>Myroides</taxon>
    </lineage>
</organism>
<dbReference type="EMBL" id="FNYS01000022">
    <property type="protein sequence ID" value="SEJ29189.1"/>
    <property type="molecule type" value="Genomic_DNA"/>
</dbReference>
<proteinExistence type="predicted"/>
<evidence type="ECO:0008006" key="3">
    <source>
        <dbReference type="Google" id="ProtNLM"/>
    </source>
</evidence>
<evidence type="ECO:0000313" key="1">
    <source>
        <dbReference type="EMBL" id="SEJ29189.1"/>
    </source>
</evidence>
<dbReference type="InterPro" id="IPR018763">
    <property type="entry name" value="DUF2334"/>
</dbReference>
<dbReference type="RefSeq" id="WP_074747537.1">
    <property type="nucleotide sequence ID" value="NZ_FNYS01000022.1"/>
</dbReference>